<dbReference type="InterPro" id="IPR034660">
    <property type="entry name" value="DinB/YfiT-like"/>
</dbReference>
<dbReference type="Proteomes" id="UP000290545">
    <property type="component" value="Unassembled WGS sequence"/>
</dbReference>
<dbReference type="RefSeq" id="WP_129002441.1">
    <property type="nucleotide sequence ID" value="NZ_SDHZ01000001.1"/>
</dbReference>
<dbReference type="Pfam" id="PF12867">
    <property type="entry name" value="DinB_2"/>
    <property type="match status" value="1"/>
</dbReference>
<dbReference type="AlphaFoldDB" id="A0A4Q1DB69"/>
<dbReference type="Gene3D" id="1.20.120.450">
    <property type="entry name" value="dinb family like domain"/>
    <property type="match status" value="1"/>
</dbReference>
<dbReference type="OrthoDB" id="9793216at2"/>
<dbReference type="InterPro" id="IPR024775">
    <property type="entry name" value="DinB-like"/>
</dbReference>
<comment type="caution">
    <text evidence="2">The sequence shown here is derived from an EMBL/GenBank/DDBJ whole genome shotgun (WGS) entry which is preliminary data.</text>
</comment>
<evidence type="ECO:0000313" key="3">
    <source>
        <dbReference type="Proteomes" id="UP000290545"/>
    </source>
</evidence>
<gene>
    <name evidence="2" type="ORF">ESB13_07775</name>
</gene>
<sequence>MSRPAAGEYAPHFDPYIQLVQEDNIPAIIEKYTPLIAAFYNSLPEDKANHAYSDGKWTVKEVIQHIIDAERIFAYRLLRIARNDKTPLPGFDENAFARNARVTGRSLQSLKDELQAVRTSTGFLLRSLNEEELQHKGTASGYPITANTFAFIIYGHLLHHQRILTERYL</sequence>
<dbReference type="EMBL" id="SDHZ01000001">
    <property type="protein sequence ID" value="RXK86694.1"/>
    <property type="molecule type" value="Genomic_DNA"/>
</dbReference>
<dbReference type="SUPFAM" id="SSF109854">
    <property type="entry name" value="DinB/YfiT-like putative metalloenzymes"/>
    <property type="match status" value="1"/>
</dbReference>
<proteinExistence type="predicted"/>
<accession>A0A4Q1DB69</accession>
<reference evidence="2 3" key="1">
    <citation type="submission" date="2019-01" db="EMBL/GenBank/DDBJ databases">
        <title>Filimonas sp. strain TTM-71.</title>
        <authorList>
            <person name="Chen W.-M."/>
        </authorList>
    </citation>
    <scope>NUCLEOTIDE SEQUENCE [LARGE SCALE GENOMIC DNA]</scope>
    <source>
        <strain evidence="2 3">TTM-71</strain>
    </source>
</reference>
<protein>
    <submittedName>
        <fullName evidence="2">DinB family protein</fullName>
    </submittedName>
</protein>
<keyword evidence="3" id="KW-1185">Reference proteome</keyword>
<organism evidence="2 3">
    <name type="scientific">Filimonas effusa</name>
    <dbReference type="NCBI Taxonomy" id="2508721"/>
    <lineage>
        <taxon>Bacteria</taxon>
        <taxon>Pseudomonadati</taxon>
        <taxon>Bacteroidota</taxon>
        <taxon>Chitinophagia</taxon>
        <taxon>Chitinophagales</taxon>
        <taxon>Chitinophagaceae</taxon>
        <taxon>Filimonas</taxon>
    </lineage>
</organism>
<evidence type="ECO:0000259" key="1">
    <source>
        <dbReference type="Pfam" id="PF12867"/>
    </source>
</evidence>
<evidence type="ECO:0000313" key="2">
    <source>
        <dbReference type="EMBL" id="RXK86694.1"/>
    </source>
</evidence>
<feature type="domain" description="DinB-like" evidence="1">
    <location>
        <begin position="38"/>
        <end position="163"/>
    </location>
</feature>
<name>A0A4Q1DB69_9BACT</name>